<dbReference type="EMBL" id="HBUE01176897">
    <property type="protein sequence ID" value="CAG6518269.1"/>
    <property type="molecule type" value="Transcribed_RNA"/>
</dbReference>
<dbReference type="AlphaFoldDB" id="A0A8D8JFW9"/>
<dbReference type="EMBL" id="HBUE01282411">
    <property type="protein sequence ID" value="CAG6569801.1"/>
    <property type="molecule type" value="Transcribed_RNA"/>
</dbReference>
<accession>A0A8D8JFW9</accession>
<reference evidence="1" key="1">
    <citation type="submission" date="2021-05" db="EMBL/GenBank/DDBJ databases">
        <authorList>
            <person name="Alioto T."/>
            <person name="Alioto T."/>
            <person name="Gomez Garrido J."/>
        </authorList>
    </citation>
    <scope>NUCLEOTIDE SEQUENCE</scope>
</reference>
<protein>
    <submittedName>
        <fullName evidence="1">(northern house mosquito) hypothetical protein</fullName>
    </submittedName>
</protein>
<sequence>MVEPMKFCCWAWDATAEVVVSSSRLGLLVSMVDMCWRRRMYSIFDSSGSVVHPGRLPASNRISLPPATRNAAPCCSTSQQARSSLDQPPRALRDLFAQCWPTQHSKTRVVN</sequence>
<proteinExistence type="predicted"/>
<organism evidence="1">
    <name type="scientific">Culex pipiens</name>
    <name type="common">House mosquito</name>
    <dbReference type="NCBI Taxonomy" id="7175"/>
    <lineage>
        <taxon>Eukaryota</taxon>
        <taxon>Metazoa</taxon>
        <taxon>Ecdysozoa</taxon>
        <taxon>Arthropoda</taxon>
        <taxon>Hexapoda</taxon>
        <taxon>Insecta</taxon>
        <taxon>Pterygota</taxon>
        <taxon>Neoptera</taxon>
        <taxon>Endopterygota</taxon>
        <taxon>Diptera</taxon>
        <taxon>Nematocera</taxon>
        <taxon>Culicoidea</taxon>
        <taxon>Culicidae</taxon>
        <taxon>Culicinae</taxon>
        <taxon>Culicini</taxon>
        <taxon>Culex</taxon>
        <taxon>Culex</taxon>
    </lineage>
</organism>
<evidence type="ECO:0000313" key="1">
    <source>
        <dbReference type="EMBL" id="CAG6569801.1"/>
    </source>
</evidence>
<name>A0A8D8JFW9_CULPI</name>